<proteinExistence type="predicted"/>
<organism evidence="3 4">
    <name type="scientific">Bifidobacterium adolescentis L2-32</name>
    <dbReference type="NCBI Taxonomy" id="411481"/>
    <lineage>
        <taxon>Bacteria</taxon>
        <taxon>Bacillati</taxon>
        <taxon>Actinomycetota</taxon>
        <taxon>Actinomycetes</taxon>
        <taxon>Bifidobacteriales</taxon>
        <taxon>Bifidobacteriaceae</taxon>
        <taxon>Bifidobacterium</taxon>
    </lineage>
</organism>
<protein>
    <submittedName>
        <fullName evidence="3">Putative Dephospho-CoA kinase</fullName>
    </submittedName>
</protein>
<keyword evidence="3" id="KW-0418">Kinase</keyword>
<dbReference type="PROSITE" id="PS51219">
    <property type="entry name" value="DPCK"/>
    <property type="match status" value="1"/>
</dbReference>
<dbReference type="Proteomes" id="UP000003773">
    <property type="component" value="Unassembled WGS sequence"/>
</dbReference>
<dbReference type="SUPFAM" id="SSF52540">
    <property type="entry name" value="P-loop containing nucleoside triphosphate hydrolases"/>
    <property type="match status" value="1"/>
</dbReference>
<dbReference type="GO" id="GO:0004140">
    <property type="term" value="F:dephospho-CoA kinase activity"/>
    <property type="evidence" value="ECO:0007669"/>
    <property type="project" value="InterPro"/>
</dbReference>
<keyword evidence="3" id="KW-0808">Transferase</keyword>
<dbReference type="InterPro" id="IPR027417">
    <property type="entry name" value="P-loop_NTPase"/>
</dbReference>
<dbReference type="AlphaFoldDB" id="A7A666"/>
<dbReference type="Pfam" id="PF01121">
    <property type="entry name" value="CoaE"/>
    <property type="match status" value="1"/>
</dbReference>
<gene>
    <name evidence="3" type="ORF">BIFADO_01346</name>
</gene>
<dbReference type="Gene3D" id="3.40.50.300">
    <property type="entry name" value="P-loop containing nucleotide triphosphate hydrolases"/>
    <property type="match status" value="1"/>
</dbReference>
<evidence type="ECO:0000256" key="1">
    <source>
        <dbReference type="ARBA" id="ARBA00022741"/>
    </source>
</evidence>
<reference evidence="3 4" key="1">
    <citation type="submission" date="2007-04" db="EMBL/GenBank/DDBJ databases">
        <authorList>
            <person name="Fulton L."/>
            <person name="Clifton S."/>
            <person name="Fulton B."/>
            <person name="Xu J."/>
            <person name="Minx P."/>
            <person name="Pepin K.H."/>
            <person name="Johnson M."/>
            <person name="Thiruvilangam P."/>
            <person name="Bhonagiri V."/>
            <person name="Nash W.E."/>
            <person name="Mardis E.R."/>
            <person name="Wilson R.K."/>
        </authorList>
    </citation>
    <scope>NUCLEOTIDE SEQUENCE [LARGE SCALE GENOMIC DNA]</scope>
    <source>
        <strain evidence="3 4">L2-32</strain>
    </source>
</reference>
<keyword evidence="1" id="KW-0547">Nucleotide-binding</keyword>
<evidence type="ECO:0000256" key="2">
    <source>
        <dbReference type="ARBA" id="ARBA00022840"/>
    </source>
</evidence>
<sequence length="61" mass="6434">MAVVMIRIGLTGGIAAGKSTVATHLRELGATLVDYDVLARKVVEPGSVGLQRIVELSGRMR</sequence>
<comment type="caution">
    <text evidence="3">The sequence shown here is derived from an EMBL/GenBank/DDBJ whole genome shotgun (WGS) entry which is preliminary data.</text>
</comment>
<dbReference type="HOGENOM" id="CLU_208924_0_0_11"/>
<evidence type="ECO:0000313" key="3">
    <source>
        <dbReference type="EMBL" id="EDN83054.1"/>
    </source>
</evidence>
<accession>A7A666</accession>
<reference evidence="3 4" key="2">
    <citation type="submission" date="2007-05" db="EMBL/GenBank/DDBJ databases">
        <title>Draft genome sequence of Bifidobacterium adolescentis (L2-32).</title>
        <authorList>
            <person name="Sudarsanam P."/>
            <person name="Ley R."/>
            <person name="Guruge J."/>
            <person name="Turnbaugh P.J."/>
            <person name="Mahowald M."/>
            <person name="Liep D."/>
            <person name="Gordon J."/>
        </authorList>
    </citation>
    <scope>NUCLEOTIDE SEQUENCE [LARGE SCALE GENOMIC DNA]</scope>
    <source>
        <strain evidence="3 4">L2-32</strain>
    </source>
</reference>
<keyword evidence="2" id="KW-0067">ATP-binding</keyword>
<dbReference type="EMBL" id="AAXD02000028">
    <property type="protein sequence ID" value="EDN83054.1"/>
    <property type="molecule type" value="Genomic_DNA"/>
</dbReference>
<name>A7A666_BIFAD</name>
<dbReference type="InterPro" id="IPR001977">
    <property type="entry name" value="Depp_CoAkinase"/>
</dbReference>
<dbReference type="GO" id="GO:0005524">
    <property type="term" value="F:ATP binding"/>
    <property type="evidence" value="ECO:0007669"/>
    <property type="project" value="UniProtKB-KW"/>
</dbReference>
<dbReference type="GO" id="GO:0015937">
    <property type="term" value="P:coenzyme A biosynthetic process"/>
    <property type="evidence" value="ECO:0007669"/>
    <property type="project" value="InterPro"/>
</dbReference>
<evidence type="ECO:0000313" key="4">
    <source>
        <dbReference type="Proteomes" id="UP000003773"/>
    </source>
</evidence>
<dbReference type="CDD" id="cd02022">
    <property type="entry name" value="DPCK"/>
    <property type="match status" value="1"/>
</dbReference>